<reference evidence="4 5" key="1">
    <citation type="journal article" date="2016" name="Nat. Commun.">
        <title>Thousands of microbial genomes shed light on interconnected biogeochemical processes in an aquifer system.</title>
        <authorList>
            <person name="Anantharaman K."/>
            <person name="Brown C.T."/>
            <person name="Hug L.A."/>
            <person name="Sharon I."/>
            <person name="Castelle C.J."/>
            <person name="Probst A.J."/>
            <person name="Thomas B.C."/>
            <person name="Singh A."/>
            <person name="Wilkins M.J."/>
            <person name="Karaoz U."/>
            <person name="Brodie E.L."/>
            <person name="Williams K.H."/>
            <person name="Hubbard S.S."/>
            <person name="Banfield J.F."/>
        </authorList>
    </citation>
    <scope>NUCLEOTIDE SEQUENCE [LARGE SCALE GENOMIC DNA]</scope>
</reference>
<dbReference type="EMBL" id="MGFN01000030">
    <property type="protein sequence ID" value="OGM06399.1"/>
    <property type="molecule type" value="Genomic_DNA"/>
</dbReference>
<evidence type="ECO:0000259" key="3">
    <source>
        <dbReference type="Pfam" id="PF04865"/>
    </source>
</evidence>
<dbReference type="Pfam" id="PF04865">
    <property type="entry name" value="Baseplate_J"/>
    <property type="match status" value="1"/>
</dbReference>
<evidence type="ECO:0000313" key="5">
    <source>
        <dbReference type="Proteomes" id="UP000177737"/>
    </source>
</evidence>
<gene>
    <name evidence="4" type="ORF">A2129_00530</name>
</gene>
<proteinExistence type="predicted"/>
<feature type="transmembrane region" description="Helical" evidence="2">
    <location>
        <begin position="370"/>
        <end position="392"/>
    </location>
</feature>
<evidence type="ECO:0000313" key="4">
    <source>
        <dbReference type="EMBL" id="OGM06399.1"/>
    </source>
</evidence>
<feature type="compositionally biased region" description="Low complexity" evidence="1">
    <location>
        <begin position="435"/>
        <end position="450"/>
    </location>
</feature>
<organism evidence="4 5">
    <name type="scientific">Candidatus Woesebacteria bacterium GWC1_42_13</name>
    <dbReference type="NCBI Taxonomy" id="1802475"/>
    <lineage>
        <taxon>Bacteria</taxon>
        <taxon>Candidatus Woeseibacteriota</taxon>
    </lineage>
</organism>
<evidence type="ECO:0000256" key="1">
    <source>
        <dbReference type="SAM" id="MobiDB-lite"/>
    </source>
</evidence>
<accession>A0A1F7WVF4</accession>
<dbReference type="AlphaFoldDB" id="A0A1F7WVF4"/>
<evidence type="ECO:0000256" key="2">
    <source>
        <dbReference type="SAM" id="Phobius"/>
    </source>
</evidence>
<keyword evidence="2" id="KW-0812">Transmembrane</keyword>
<comment type="caution">
    <text evidence="4">The sequence shown here is derived from an EMBL/GenBank/DDBJ whole genome shotgun (WGS) entry which is preliminary data.</text>
</comment>
<keyword evidence="2" id="KW-1133">Transmembrane helix</keyword>
<name>A0A1F7WVF4_9BACT</name>
<feature type="domain" description="Baseplate protein J-like barrel" evidence="3">
    <location>
        <begin position="461"/>
        <end position="547"/>
    </location>
</feature>
<keyword evidence="2" id="KW-0472">Membrane</keyword>
<feature type="region of interest" description="Disordered" evidence="1">
    <location>
        <begin position="434"/>
        <end position="455"/>
    </location>
</feature>
<dbReference type="InterPro" id="IPR006949">
    <property type="entry name" value="Barrel_Baseplate_J-like"/>
</dbReference>
<sequence length="742" mass="79660">MDLKSFLPGSDKEKDKEYYWSLIIEPGWVQAGVWNIEGEKAEVVSISPTVAWEVEGELLNAADAALSAAIQNLPEDMGEPQKTVFGVNSSWVTEGQIKDEYLTRIKKICSDLSLKPVGFVVLPEAISHLIKAQEGVPLNACVLGVGKETLEIALFRLGNLVGSSQIARSVSVVDDVAEGLARFASREAFPSRIILYDGKEGELEEVKQALLNVSWESFEKIKFLHSPKVEIITPERKVLAVSLAGASEIANVTGVGIAKVVGGIEKEELEEENVVPPEENVNPEELGFVLGKDVTTIPKVGLTPQASPTAELRKEVIAKPLTQSMEAPSPKSKITGVFSRIKLPPISLSFLKNFKPSWPKPSVSFPGKRILIFGAVSIVIIFILGIVAWWFLPKATVTIYVSPQKLEERTEVRVDSSATSLNFSEGIIPGKVLSTTTSGERTKGTTGTKTVGEKAKGSVKIQNGTASAINLPAGTILSSNSELKFVTDAAVSVSAAISPSSPGEATVEVSAGDIGAEYNLAKDEVFDVGNYPRSDVDAISTSDFTGGASRQIAAVSEEDQTVLEEELLDELLTKAKDELGAKTGENETFIAESAVSEVTEKIFGNKVGDEAETLKLNLTIDVSGLSVSEGQLTDLAMETLKDKVPGGYVLREGQIESDFEFLESSDEGARVEVLFRANLLPEVKPDEIAKAISGKYPALAEDYLTSITGFARAEIKISPSLPGRLKTLPRLSRNIEVEIAAE</sequence>
<dbReference type="Proteomes" id="UP000177737">
    <property type="component" value="Unassembled WGS sequence"/>
</dbReference>
<protein>
    <recommendedName>
        <fullName evidence="3">Baseplate protein J-like barrel domain-containing protein</fullName>
    </recommendedName>
</protein>